<dbReference type="AlphaFoldDB" id="A0A250VLS3"/>
<evidence type="ECO:0000313" key="12">
    <source>
        <dbReference type="EMBL" id="GAX55012.1"/>
    </source>
</evidence>
<evidence type="ECO:0000256" key="4">
    <source>
        <dbReference type="ARBA" id="ARBA00022679"/>
    </source>
</evidence>
<dbReference type="STRING" id="1963.AQJ27_28350"/>
<evidence type="ECO:0000256" key="3">
    <source>
        <dbReference type="ARBA" id="ARBA00022553"/>
    </source>
</evidence>
<gene>
    <name evidence="12" type="ORF">SO3561_06566</name>
</gene>
<feature type="compositionally biased region" description="Basic residues" evidence="9">
    <location>
        <begin position="478"/>
        <end position="487"/>
    </location>
</feature>
<protein>
    <recommendedName>
        <fullName evidence="2">histidine kinase</fullName>
        <ecNumber evidence="2">2.7.13.3</ecNumber>
    </recommendedName>
</protein>
<dbReference type="Pfam" id="PF02518">
    <property type="entry name" value="HATPase_c"/>
    <property type="match status" value="1"/>
</dbReference>
<dbReference type="GO" id="GO:0005524">
    <property type="term" value="F:ATP binding"/>
    <property type="evidence" value="ECO:0007669"/>
    <property type="project" value="UniProtKB-KW"/>
</dbReference>
<evidence type="ECO:0000256" key="8">
    <source>
        <dbReference type="ARBA" id="ARBA00023012"/>
    </source>
</evidence>
<dbReference type="Gene3D" id="3.30.565.10">
    <property type="entry name" value="Histidine kinase-like ATPase, C-terminal domain"/>
    <property type="match status" value="1"/>
</dbReference>
<organism evidence="12 13">
    <name type="scientific">Streptomyces olivochromogenes</name>
    <dbReference type="NCBI Taxonomy" id="1963"/>
    <lineage>
        <taxon>Bacteria</taxon>
        <taxon>Bacillati</taxon>
        <taxon>Actinomycetota</taxon>
        <taxon>Actinomycetes</taxon>
        <taxon>Kitasatosporales</taxon>
        <taxon>Streptomycetaceae</taxon>
        <taxon>Streptomyces</taxon>
    </lineage>
</organism>
<comment type="catalytic activity">
    <reaction evidence="1">
        <text>ATP + protein L-histidine = ADP + protein N-phospho-L-histidine.</text>
        <dbReference type="EC" id="2.7.13.3"/>
    </reaction>
</comment>
<dbReference type="SUPFAM" id="SSF55874">
    <property type="entry name" value="ATPase domain of HSP90 chaperone/DNA topoisomerase II/histidine kinase"/>
    <property type="match status" value="1"/>
</dbReference>
<keyword evidence="8" id="KW-0902">Two-component regulatory system</keyword>
<dbReference type="Proteomes" id="UP000217446">
    <property type="component" value="Unassembled WGS sequence"/>
</dbReference>
<evidence type="ECO:0000256" key="2">
    <source>
        <dbReference type="ARBA" id="ARBA00012438"/>
    </source>
</evidence>
<sequence>MPSAIGRRTGSPRAAGRAGRLLLAEDAAAEETGHALSPPGQIRAPGETSNVGRMDLMDSFAGRRVPPAVTDAGLALLLIAGCAATPLAIPPGGPELRSPDAWFLVLVLMSALPLAVHRHSPLPALLVMSAAAAALQGLQYIPQLSGPEGTSIGPTYVGVATGVFLTAVRSTPRTATLVVAVLIPAAAVTESLLAPAGYRVTTLLIETVLLVAAWALGRLSRARAAIRNQALERAAAIEREQVANARAAVMEERARIARELHDIVAHNVSLMVVQTIAADRVQDRDSAKAHELHGTIEETGRATVTELRRLLDVLRTDEEAESDPNKEPPQPTIDALPALVESVRAAGLQVEFDTRGTPAELPAGSQLAVYRVVQEALTNTLKHAGHTHTALTVSWEPERHRLTLRLCDDGPRQGGETARPPMPARGSGHGLVGMRERIGAVGGSLHTGNRPGGGYCVHAVVPLPSPEPDPQHEGHSPHASHPRPAGR</sequence>
<keyword evidence="4" id="KW-0808">Transferase</keyword>
<evidence type="ECO:0000256" key="1">
    <source>
        <dbReference type="ARBA" id="ARBA00000085"/>
    </source>
</evidence>
<feature type="region of interest" description="Disordered" evidence="9">
    <location>
        <begin position="29"/>
        <end position="49"/>
    </location>
</feature>
<comment type="caution">
    <text evidence="12">The sequence shown here is derived from an EMBL/GenBank/DDBJ whole genome shotgun (WGS) entry which is preliminary data.</text>
</comment>
<evidence type="ECO:0000256" key="9">
    <source>
        <dbReference type="SAM" id="MobiDB-lite"/>
    </source>
</evidence>
<evidence type="ECO:0000256" key="5">
    <source>
        <dbReference type="ARBA" id="ARBA00022741"/>
    </source>
</evidence>
<dbReference type="Pfam" id="PF07730">
    <property type="entry name" value="HisKA_3"/>
    <property type="match status" value="1"/>
</dbReference>
<evidence type="ECO:0000259" key="10">
    <source>
        <dbReference type="Pfam" id="PF02518"/>
    </source>
</evidence>
<evidence type="ECO:0000256" key="7">
    <source>
        <dbReference type="ARBA" id="ARBA00022840"/>
    </source>
</evidence>
<accession>A0A250VLS3</accession>
<keyword evidence="3" id="KW-0597">Phosphoprotein</keyword>
<name>A0A250VLS3_STROL</name>
<proteinExistence type="predicted"/>
<feature type="region of interest" description="Disordered" evidence="9">
    <location>
        <begin position="406"/>
        <end position="428"/>
    </location>
</feature>
<dbReference type="InterPro" id="IPR050482">
    <property type="entry name" value="Sensor_HK_TwoCompSys"/>
</dbReference>
<keyword evidence="7" id="KW-0067">ATP-binding</keyword>
<feature type="region of interest" description="Disordered" evidence="9">
    <location>
        <begin position="460"/>
        <end position="487"/>
    </location>
</feature>
<dbReference type="PANTHER" id="PTHR24421:SF10">
    <property type="entry name" value="NITRATE_NITRITE SENSOR PROTEIN NARQ"/>
    <property type="match status" value="1"/>
</dbReference>
<feature type="domain" description="Histidine kinase/HSP90-like ATPase" evidence="10">
    <location>
        <begin position="366"/>
        <end position="464"/>
    </location>
</feature>
<reference evidence="13" key="1">
    <citation type="submission" date="2017-05" db="EMBL/GenBank/DDBJ databases">
        <title>Streptomyces olivochromogenes NBRC 3561 whole genome shotgun sequence.</title>
        <authorList>
            <person name="Dohra H."/>
            <person name="Kodani S."/>
        </authorList>
    </citation>
    <scope>NUCLEOTIDE SEQUENCE [LARGE SCALE GENOMIC DNA]</scope>
    <source>
        <strain evidence="13">NBRC 3561</strain>
    </source>
</reference>
<dbReference type="InterPro" id="IPR003594">
    <property type="entry name" value="HATPase_dom"/>
</dbReference>
<dbReference type="EMBL" id="BDQI01000016">
    <property type="protein sequence ID" value="GAX55012.1"/>
    <property type="molecule type" value="Genomic_DNA"/>
</dbReference>
<evidence type="ECO:0000256" key="6">
    <source>
        <dbReference type="ARBA" id="ARBA00022777"/>
    </source>
</evidence>
<keyword evidence="6 12" id="KW-0418">Kinase</keyword>
<evidence type="ECO:0000259" key="11">
    <source>
        <dbReference type="Pfam" id="PF07730"/>
    </source>
</evidence>
<keyword evidence="5" id="KW-0547">Nucleotide-binding</keyword>
<keyword evidence="13" id="KW-1185">Reference proteome</keyword>
<dbReference type="InterPro" id="IPR036890">
    <property type="entry name" value="HATPase_C_sf"/>
</dbReference>
<evidence type="ECO:0000313" key="13">
    <source>
        <dbReference type="Proteomes" id="UP000217446"/>
    </source>
</evidence>
<dbReference type="PANTHER" id="PTHR24421">
    <property type="entry name" value="NITRATE/NITRITE SENSOR PROTEIN NARX-RELATED"/>
    <property type="match status" value="1"/>
</dbReference>
<dbReference type="EC" id="2.7.13.3" evidence="2"/>
<dbReference type="GO" id="GO:0046983">
    <property type="term" value="F:protein dimerization activity"/>
    <property type="evidence" value="ECO:0007669"/>
    <property type="project" value="InterPro"/>
</dbReference>
<feature type="domain" description="Signal transduction histidine kinase subgroup 3 dimerisation and phosphoacceptor" evidence="11">
    <location>
        <begin position="252"/>
        <end position="318"/>
    </location>
</feature>
<dbReference type="GO" id="GO:0000155">
    <property type="term" value="F:phosphorelay sensor kinase activity"/>
    <property type="evidence" value="ECO:0007669"/>
    <property type="project" value="InterPro"/>
</dbReference>
<dbReference type="InterPro" id="IPR011712">
    <property type="entry name" value="Sig_transdc_His_kin_sub3_dim/P"/>
</dbReference>
<dbReference type="Gene3D" id="1.20.5.1930">
    <property type="match status" value="1"/>
</dbReference>
<dbReference type="GO" id="GO:0016020">
    <property type="term" value="C:membrane"/>
    <property type="evidence" value="ECO:0007669"/>
    <property type="project" value="InterPro"/>
</dbReference>
<dbReference type="CDD" id="cd16917">
    <property type="entry name" value="HATPase_UhpB-NarQ-NarX-like"/>
    <property type="match status" value="1"/>
</dbReference>